<evidence type="ECO:0008006" key="4">
    <source>
        <dbReference type="Google" id="ProtNLM"/>
    </source>
</evidence>
<evidence type="ECO:0000256" key="1">
    <source>
        <dbReference type="SAM" id="MobiDB-lite"/>
    </source>
</evidence>
<dbReference type="Pfam" id="PF11905">
    <property type="entry name" value="DUF3425"/>
    <property type="match status" value="1"/>
</dbReference>
<feature type="region of interest" description="Disordered" evidence="1">
    <location>
        <begin position="83"/>
        <end position="154"/>
    </location>
</feature>
<reference evidence="2 3" key="1">
    <citation type="journal article" date="2015" name="Genome Announc.">
        <title>Draft Genome Sequence and Gene Annotation of the Entomopathogenic Fungus Verticillium hemipterigenum.</title>
        <authorList>
            <person name="Horn F."/>
            <person name="Habel A."/>
            <person name="Scharf D.H."/>
            <person name="Dworschak J."/>
            <person name="Brakhage A.A."/>
            <person name="Guthke R."/>
            <person name="Hertweck C."/>
            <person name="Linde J."/>
        </authorList>
    </citation>
    <scope>NUCLEOTIDE SEQUENCE [LARGE SCALE GENOMIC DNA]</scope>
</reference>
<protein>
    <recommendedName>
        <fullName evidence="4">BZIP transcription factor</fullName>
    </recommendedName>
</protein>
<dbReference type="PANTHER" id="PTHR37012">
    <property type="entry name" value="B-ZIP TRANSCRIPTION FACTOR (EUROFUNG)-RELATED"/>
    <property type="match status" value="1"/>
</dbReference>
<dbReference type="EMBL" id="CDHN01000005">
    <property type="protein sequence ID" value="CEJ92692.1"/>
    <property type="molecule type" value="Genomic_DNA"/>
</dbReference>
<feature type="region of interest" description="Disordered" evidence="1">
    <location>
        <begin position="1"/>
        <end position="36"/>
    </location>
</feature>
<evidence type="ECO:0000313" key="3">
    <source>
        <dbReference type="Proteomes" id="UP000039046"/>
    </source>
</evidence>
<proteinExistence type="predicted"/>
<dbReference type="Proteomes" id="UP000039046">
    <property type="component" value="Unassembled WGS sequence"/>
</dbReference>
<evidence type="ECO:0000313" key="2">
    <source>
        <dbReference type="EMBL" id="CEJ92692.1"/>
    </source>
</evidence>
<name>A0A0A1TPK3_9HYPO</name>
<feature type="compositionally biased region" description="Polar residues" evidence="1">
    <location>
        <begin position="86"/>
        <end position="98"/>
    </location>
</feature>
<sequence>MSATGDEDGRRPKRVRTTEQLQRKRESDRVKHKINRAESKTRLEHIEQEVITTRKNVDELMAVLELLRANPLVSGLLGLNSPSSSAANTPGSTANAKSPASALSKAGLPVRASTQTRSVVRPTSRVDKPSSTTKKPAPSSRNNRNTNPKAWPVHQHENGMYSKCYCGIEHPNGDMNLCIESVSLDFLFRAQQRLAEDPTSGINLRLNLTLNEYLMIQGDNIVSALIVKVMKQFEFPSQPSAFGWLFICYRLARWRLNPTAENFQGVPECVYPTNLQNSVPHPMSLTALPWAQLRDYIIQDQNNDYRRDIQMIISSSTLMWPDNKPLICRDVGSGYKVHPDFEQFASKECNWRLAGRFRELFPHLDYIAPWHGPE</sequence>
<dbReference type="PANTHER" id="PTHR37012:SF2">
    <property type="entry name" value="BZIP DOMAIN-CONTAINING PROTEIN-RELATED"/>
    <property type="match status" value="1"/>
</dbReference>
<organism evidence="2 3">
    <name type="scientific">[Torrubiella] hemipterigena</name>
    <dbReference type="NCBI Taxonomy" id="1531966"/>
    <lineage>
        <taxon>Eukaryota</taxon>
        <taxon>Fungi</taxon>
        <taxon>Dikarya</taxon>
        <taxon>Ascomycota</taxon>
        <taxon>Pezizomycotina</taxon>
        <taxon>Sordariomycetes</taxon>
        <taxon>Hypocreomycetidae</taxon>
        <taxon>Hypocreales</taxon>
        <taxon>Clavicipitaceae</taxon>
        <taxon>Clavicipitaceae incertae sedis</taxon>
        <taxon>'Torrubiella' clade</taxon>
    </lineage>
</organism>
<accession>A0A0A1TPK3</accession>
<feature type="compositionally biased region" description="Basic and acidic residues" evidence="1">
    <location>
        <begin position="21"/>
        <end position="36"/>
    </location>
</feature>
<keyword evidence="3" id="KW-1185">Reference proteome</keyword>
<dbReference type="AlphaFoldDB" id="A0A0A1TPK3"/>
<dbReference type="OrthoDB" id="4161589at2759"/>
<dbReference type="InterPro" id="IPR021833">
    <property type="entry name" value="DUF3425"/>
</dbReference>
<dbReference type="HOGENOM" id="CLU_060985_0_0_1"/>
<feature type="compositionally biased region" description="Low complexity" evidence="1">
    <location>
        <begin position="129"/>
        <end position="140"/>
    </location>
</feature>
<gene>
    <name evidence="2" type="ORF">VHEMI08326</name>
</gene>